<keyword evidence="4" id="KW-1185">Reference proteome</keyword>
<sequence length="95" mass="11100">MWGDMGYQGKDLKDHIKREYDIEIEIVKRPPSRFWVHKDTPPELLPKVEPGFKVQPRREKSKEPISEDESTDAKNRGGSARSSEEVSVMEMERRS</sequence>
<gene>
    <name evidence="3" type="primary">TV42_03580</name>
    <name evidence="2" type="ORF">TNCT_543931</name>
    <name evidence="3" type="ORF">TNCT_553581</name>
</gene>
<dbReference type="AlphaFoldDB" id="A0A8X6I1Q2"/>
<evidence type="ECO:0000256" key="1">
    <source>
        <dbReference type="SAM" id="MobiDB-lite"/>
    </source>
</evidence>
<accession>A0A8X6I1Q2</accession>
<dbReference type="Proteomes" id="UP000887116">
    <property type="component" value="Unassembled WGS sequence"/>
</dbReference>
<proteinExistence type="predicted"/>
<dbReference type="EMBL" id="BMAO01009845">
    <property type="protein sequence ID" value="GFR33794.1"/>
    <property type="molecule type" value="Genomic_DNA"/>
</dbReference>
<evidence type="ECO:0000313" key="3">
    <source>
        <dbReference type="EMBL" id="GFR33794.1"/>
    </source>
</evidence>
<comment type="caution">
    <text evidence="3">The sequence shown here is derived from an EMBL/GenBank/DDBJ whole genome shotgun (WGS) entry which is preliminary data.</text>
</comment>
<evidence type="ECO:0000313" key="2">
    <source>
        <dbReference type="EMBL" id="GFR14369.1"/>
    </source>
</evidence>
<reference evidence="3" key="1">
    <citation type="submission" date="2020-07" db="EMBL/GenBank/DDBJ databases">
        <title>Multicomponent nature underlies the extraordinary mechanical properties of spider dragline silk.</title>
        <authorList>
            <person name="Kono N."/>
            <person name="Nakamura H."/>
            <person name="Mori M."/>
            <person name="Yoshida Y."/>
            <person name="Ohtoshi R."/>
            <person name="Malay A.D."/>
            <person name="Moran D.A.P."/>
            <person name="Tomita M."/>
            <person name="Numata K."/>
            <person name="Arakawa K."/>
        </authorList>
    </citation>
    <scope>NUCLEOTIDE SEQUENCE</scope>
</reference>
<feature type="region of interest" description="Disordered" evidence="1">
    <location>
        <begin position="46"/>
        <end position="95"/>
    </location>
</feature>
<organism evidence="3 4">
    <name type="scientific">Trichonephila clavata</name>
    <name type="common">Joro spider</name>
    <name type="synonym">Nephila clavata</name>
    <dbReference type="NCBI Taxonomy" id="2740835"/>
    <lineage>
        <taxon>Eukaryota</taxon>
        <taxon>Metazoa</taxon>
        <taxon>Ecdysozoa</taxon>
        <taxon>Arthropoda</taxon>
        <taxon>Chelicerata</taxon>
        <taxon>Arachnida</taxon>
        <taxon>Araneae</taxon>
        <taxon>Araneomorphae</taxon>
        <taxon>Entelegynae</taxon>
        <taxon>Araneoidea</taxon>
        <taxon>Nephilidae</taxon>
        <taxon>Trichonephila</taxon>
    </lineage>
</organism>
<name>A0A8X6I1Q2_TRICU</name>
<dbReference type="EMBL" id="BMAO01017252">
    <property type="protein sequence ID" value="GFR14369.1"/>
    <property type="molecule type" value="Genomic_DNA"/>
</dbReference>
<feature type="compositionally biased region" description="Basic and acidic residues" evidence="1">
    <location>
        <begin position="56"/>
        <end position="75"/>
    </location>
</feature>
<evidence type="ECO:0000313" key="4">
    <source>
        <dbReference type="Proteomes" id="UP000887116"/>
    </source>
</evidence>
<protein>
    <submittedName>
        <fullName evidence="3">Transposase</fullName>
    </submittedName>
</protein>